<evidence type="ECO:0000313" key="2">
    <source>
        <dbReference type="EMBL" id="GAA1666185.1"/>
    </source>
</evidence>
<dbReference type="InterPro" id="IPR012349">
    <property type="entry name" value="Split_barrel_FMN-bd"/>
</dbReference>
<evidence type="ECO:0000259" key="1">
    <source>
        <dbReference type="Pfam" id="PF01243"/>
    </source>
</evidence>
<proteinExistence type="predicted"/>
<accession>A0ABN2G6J2</accession>
<dbReference type="Proteomes" id="UP001500618">
    <property type="component" value="Unassembled WGS sequence"/>
</dbReference>
<gene>
    <name evidence="2" type="ORF">GCM10009765_14610</name>
</gene>
<keyword evidence="3" id="KW-1185">Reference proteome</keyword>
<dbReference type="RefSeq" id="WP_344308305.1">
    <property type="nucleotide sequence ID" value="NZ_BAAANY010000005.1"/>
</dbReference>
<protein>
    <recommendedName>
        <fullName evidence="1">Pyridoxamine 5'-phosphate oxidase N-terminal domain-containing protein</fullName>
    </recommendedName>
</protein>
<dbReference type="EMBL" id="BAAANY010000005">
    <property type="protein sequence ID" value="GAA1666185.1"/>
    <property type="molecule type" value="Genomic_DNA"/>
</dbReference>
<evidence type="ECO:0000313" key="3">
    <source>
        <dbReference type="Proteomes" id="UP001500618"/>
    </source>
</evidence>
<dbReference type="Gene3D" id="2.30.110.10">
    <property type="entry name" value="Electron Transport, Fmn-binding Protein, Chain A"/>
    <property type="match status" value="1"/>
</dbReference>
<reference evidence="2 3" key="1">
    <citation type="journal article" date="2019" name="Int. J. Syst. Evol. Microbiol.">
        <title>The Global Catalogue of Microorganisms (GCM) 10K type strain sequencing project: providing services to taxonomists for standard genome sequencing and annotation.</title>
        <authorList>
            <consortium name="The Broad Institute Genomics Platform"/>
            <consortium name="The Broad Institute Genome Sequencing Center for Infectious Disease"/>
            <person name="Wu L."/>
            <person name="Ma J."/>
        </authorList>
    </citation>
    <scope>NUCLEOTIDE SEQUENCE [LARGE SCALE GENOMIC DNA]</scope>
    <source>
        <strain evidence="2 3">JCM 14718</strain>
    </source>
</reference>
<feature type="domain" description="Pyridoxamine 5'-phosphate oxidase N-terminal" evidence="1">
    <location>
        <begin position="23"/>
        <end position="100"/>
    </location>
</feature>
<dbReference type="InterPro" id="IPR011576">
    <property type="entry name" value="Pyridox_Oxase_N"/>
</dbReference>
<organism evidence="2 3">
    <name type="scientific">Fodinicola feengrottensis</name>
    <dbReference type="NCBI Taxonomy" id="435914"/>
    <lineage>
        <taxon>Bacteria</taxon>
        <taxon>Bacillati</taxon>
        <taxon>Actinomycetota</taxon>
        <taxon>Actinomycetes</taxon>
        <taxon>Mycobacteriales</taxon>
        <taxon>Fodinicola</taxon>
    </lineage>
</organism>
<name>A0ABN2G6J2_9ACTN</name>
<comment type="caution">
    <text evidence="2">The sequence shown here is derived from an EMBL/GenBank/DDBJ whole genome shotgun (WGS) entry which is preliminary data.</text>
</comment>
<sequence length="150" mass="16425">MTQTQRGQTGAPVRPLAQRKADVLEMLRTERNGWLATADSAGGPHLVPLAYVWDGSQIVMSTKEAARTVRNGGRARLALGSPTDVVLIDGDLCVLPATANVTPEAVRLPLHPSRVPGCVYLVLKPRRVLAWRDRSEMRERVVMASGHWLI</sequence>
<dbReference type="SUPFAM" id="SSF50475">
    <property type="entry name" value="FMN-binding split barrel"/>
    <property type="match status" value="1"/>
</dbReference>
<dbReference type="Pfam" id="PF01243">
    <property type="entry name" value="PNPOx_N"/>
    <property type="match status" value="1"/>
</dbReference>